<name>A0AB34PLW5_CANAX</name>
<dbReference type="EMBL" id="AJIX01000048">
    <property type="protein sequence ID" value="KGR03409.1"/>
    <property type="molecule type" value="Genomic_DNA"/>
</dbReference>
<dbReference type="AlphaFoldDB" id="A0AB34PLW5"/>
<comment type="caution">
    <text evidence="1">The sequence shown here is derived from an EMBL/GenBank/DDBJ whole genome shotgun (WGS) entry which is preliminary data.</text>
</comment>
<accession>A0AB34PLW5</accession>
<organism evidence="1 2">
    <name type="scientific">Candida albicans P78048</name>
    <dbReference type="NCBI Taxonomy" id="1094989"/>
    <lineage>
        <taxon>Eukaryota</taxon>
        <taxon>Fungi</taxon>
        <taxon>Dikarya</taxon>
        <taxon>Ascomycota</taxon>
        <taxon>Saccharomycotina</taxon>
        <taxon>Pichiomycetes</taxon>
        <taxon>Debaryomycetaceae</taxon>
        <taxon>Candida/Lodderomyces clade</taxon>
        <taxon>Candida</taxon>
    </lineage>
</organism>
<dbReference type="Proteomes" id="UP000030161">
    <property type="component" value="Unassembled WGS sequence"/>
</dbReference>
<proteinExistence type="predicted"/>
<sequence>MLVIMWKITQTMHKPLSDHQNNSNYHLQEFQIDVEVQ</sequence>
<evidence type="ECO:0000313" key="2">
    <source>
        <dbReference type="Proteomes" id="UP000030161"/>
    </source>
</evidence>
<gene>
    <name evidence="1" type="ORF">MG3_05817</name>
</gene>
<reference evidence="1 2" key="1">
    <citation type="submission" date="2013-12" db="EMBL/GenBank/DDBJ databases">
        <title>The Genome Sequence of Candida albicans P78048.</title>
        <authorList>
            <consortium name="The Broad Institute Genome Sequencing Platform"/>
            <consortium name="The Broad Institute Genome Sequencing Center for Infectious Disease"/>
            <person name="Cuomo C."/>
            <person name="Bennett R."/>
            <person name="Hirakawa M."/>
            <person name="Noverr M."/>
            <person name="Mitchell A."/>
            <person name="Young S.K."/>
            <person name="Zeng Q."/>
            <person name="Gargeya S."/>
            <person name="Fitzgerald M."/>
            <person name="Abouelleil A."/>
            <person name="Alvarado L."/>
            <person name="Berlin A.M."/>
            <person name="Chapman S.B."/>
            <person name="Dewar J."/>
            <person name="Goldberg J."/>
            <person name="Griggs A."/>
            <person name="Gujja S."/>
            <person name="Hansen M."/>
            <person name="Howarth C."/>
            <person name="Imamovic A."/>
            <person name="Larimer J."/>
            <person name="McCowan C."/>
            <person name="Murphy C."/>
            <person name="Pearson M."/>
            <person name="Priest M."/>
            <person name="Roberts A."/>
            <person name="Saif S."/>
            <person name="Shea T."/>
            <person name="Sykes S."/>
            <person name="Wortman J."/>
            <person name="Nusbaum C."/>
            <person name="Birren B."/>
        </authorList>
    </citation>
    <scope>NUCLEOTIDE SEQUENCE [LARGE SCALE GENOMIC DNA]</scope>
    <source>
        <strain evidence="1 2">P78048</strain>
    </source>
</reference>
<evidence type="ECO:0000313" key="1">
    <source>
        <dbReference type="EMBL" id="KGR03409.1"/>
    </source>
</evidence>
<protein>
    <submittedName>
        <fullName evidence="1">Uncharacterized protein</fullName>
    </submittedName>
</protein>